<reference evidence="2" key="2">
    <citation type="journal article" date="2016" name="Mol. Ecol.">
        <title>Population genomics of the filarial nematode parasite Wuchereria bancrofti from mosquitoes.</title>
        <authorList>
            <person name="Small S.T."/>
            <person name="Reimer L.J."/>
            <person name="Tisch D.J."/>
            <person name="King C.L."/>
            <person name="Christensen B.M."/>
            <person name="Siba P.M."/>
            <person name="Kazura J.W."/>
            <person name="Serre D."/>
            <person name="Zimmerman P.A."/>
        </authorList>
    </citation>
    <scope>NUCLEOTIDE SEQUENCE</scope>
    <source>
        <strain evidence="2">pt0022</strain>
    </source>
</reference>
<organism evidence="2 3">
    <name type="scientific">Wuchereria bancrofti</name>
    <dbReference type="NCBI Taxonomy" id="6293"/>
    <lineage>
        <taxon>Eukaryota</taxon>
        <taxon>Metazoa</taxon>
        <taxon>Ecdysozoa</taxon>
        <taxon>Nematoda</taxon>
        <taxon>Chromadorea</taxon>
        <taxon>Rhabditida</taxon>
        <taxon>Spirurina</taxon>
        <taxon>Spiruromorpha</taxon>
        <taxon>Filarioidea</taxon>
        <taxon>Onchocercidae</taxon>
        <taxon>Wuchereria</taxon>
    </lineage>
</organism>
<dbReference type="Proteomes" id="UP000093561">
    <property type="component" value="Unassembled WGS sequence"/>
</dbReference>
<name>A0AAF5Q6L4_WUCBA</name>
<evidence type="ECO:0000313" key="3">
    <source>
        <dbReference type="WBParaSite" id="mrna-Wban_10878"/>
    </source>
</evidence>
<sequence length="361" mass="41931">MMSGRFNLKLSFVLLLTLHNLTSIEHREEKAFLSDFNQTLVKKYTSEIKSMRKYVRLYYMNILGQLAFYSRIYRMWIEQPSTTHSNFIYSFPQINFSNDLREVCIQEFKLCIDSIWNNIKKRNVFLFTSVIYDEFIIRKSEVRRLVHHEMFDYDFSAIYLLCWMTMNSISILEKLPYCNIQPIVTSVEKITENEGMNEKEYIWPSRALARNLTFNQTTHVTLGSFDMEPFRCAKSSFCVNGCNPSPCPGNGTCVLESSYNEDFAGMYRNLWNVSCDCPEPGYIFRFDVNKCVDINECLYINCEQTHDGNCVCKLGFNPVNNSCIPIQVSPGLSWKGPALAEAIKFPSKKVVLIVCLLLSAW</sequence>
<keyword evidence="1" id="KW-0732">Signal</keyword>
<evidence type="ECO:0000256" key="1">
    <source>
        <dbReference type="SAM" id="SignalP"/>
    </source>
</evidence>
<protein>
    <recommendedName>
        <fullName evidence="4">EGF-like domain-containing protein</fullName>
    </recommendedName>
</protein>
<reference evidence="3" key="3">
    <citation type="submission" date="2024-02" db="UniProtKB">
        <authorList>
            <consortium name="WormBaseParasite"/>
        </authorList>
    </citation>
    <scope>IDENTIFICATION</scope>
    <source>
        <strain evidence="3">pt0022</strain>
    </source>
</reference>
<evidence type="ECO:0000313" key="2">
    <source>
        <dbReference type="Proteomes" id="UP000093561"/>
    </source>
</evidence>
<feature type="chain" id="PRO_5042265294" description="EGF-like domain-containing protein" evidence="1">
    <location>
        <begin position="24"/>
        <end position="361"/>
    </location>
</feature>
<evidence type="ECO:0008006" key="4">
    <source>
        <dbReference type="Google" id="ProtNLM"/>
    </source>
</evidence>
<dbReference type="AlphaFoldDB" id="A0AAF5Q6L4"/>
<dbReference type="WBParaSite" id="mrna-Wban_10878">
    <property type="protein sequence ID" value="mrna-Wban_10878"/>
    <property type="gene ID" value="Wban_10878"/>
</dbReference>
<reference evidence="2" key="1">
    <citation type="submission" date="2015-03" db="EMBL/GenBank/DDBJ databases">
        <title>Wuchereria bancrofti Genome Sequencing Papua New Guinea Strain.</title>
        <authorList>
            <person name="Small S.T."/>
            <person name="Serre D."/>
            <person name="Zimmerman P.A."/>
        </authorList>
    </citation>
    <scope>NUCLEOTIDE SEQUENCE [LARGE SCALE GENOMIC DNA]</scope>
    <source>
        <strain evidence="2">pt0022</strain>
    </source>
</reference>
<feature type="signal peptide" evidence="1">
    <location>
        <begin position="1"/>
        <end position="23"/>
    </location>
</feature>
<proteinExistence type="predicted"/>
<accession>A0AAF5Q6L4</accession>